<dbReference type="Proteomes" id="UP000016649">
    <property type="component" value="Unassembled WGS sequence"/>
</dbReference>
<dbReference type="RefSeq" id="WP_021686413.1">
    <property type="nucleotide sequence ID" value="NZ_KI260556.1"/>
</dbReference>
<keyword evidence="2" id="KW-0413">Isomerase</keyword>
<dbReference type="Gene3D" id="3.30.2350.10">
    <property type="entry name" value="Pseudouridine synthase"/>
    <property type="match status" value="1"/>
</dbReference>
<dbReference type="InterPro" id="IPR020103">
    <property type="entry name" value="PsdUridine_synth_cat_dom_sf"/>
</dbReference>
<protein>
    <submittedName>
        <fullName evidence="4">RNA pseudouridine synthase</fullName>
    </submittedName>
</protein>
<evidence type="ECO:0000313" key="4">
    <source>
        <dbReference type="EMBL" id="ERJ93948.1"/>
    </source>
</evidence>
<feature type="domain" description="Pseudouridine synthase RsuA/RluA-like" evidence="3">
    <location>
        <begin position="17"/>
        <end position="203"/>
    </location>
</feature>
<dbReference type="EMBL" id="AWVH01000012">
    <property type="protein sequence ID" value="ERJ93948.1"/>
    <property type="molecule type" value="Genomic_DNA"/>
</dbReference>
<reference evidence="4 5" key="1">
    <citation type="submission" date="2013-08" db="EMBL/GenBank/DDBJ databases">
        <authorList>
            <person name="Weinstock G."/>
            <person name="Sodergren E."/>
            <person name="Wylie T."/>
            <person name="Fulton L."/>
            <person name="Fulton R."/>
            <person name="Fronick C."/>
            <person name="O'Laughlin M."/>
            <person name="Godfrey J."/>
            <person name="Miner T."/>
            <person name="Herter B."/>
            <person name="Appelbaum E."/>
            <person name="Cordes M."/>
            <person name="Lek S."/>
            <person name="Wollam A."/>
            <person name="Pepin K.H."/>
            <person name="Palsikar V.B."/>
            <person name="Mitreva M."/>
            <person name="Wilson R.K."/>
        </authorList>
    </citation>
    <scope>NUCLEOTIDE SEQUENCE [LARGE SCALE GENOMIC DNA]</scope>
    <source>
        <strain evidence="4 5">ATCC 700332</strain>
    </source>
</reference>
<keyword evidence="5" id="KW-1185">Reference proteome</keyword>
<dbReference type="CDD" id="cd02869">
    <property type="entry name" value="PseudoU_synth_RluA_like"/>
    <property type="match status" value="1"/>
</dbReference>
<dbReference type="Pfam" id="PF00849">
    <property type="entry name" value="PseudoU_synth_2"/>
    <property type="match status" value="1"/>
</dbReference>
<dbReference type="InterPro" id="IPR006145">
    <property type="entry name" value="PsdUridine_synth_RsuA/RluA"/>
</dbReference>
<dbReference type="InterPro" id="IPR050188">
    <property type="entry name" value="RluA_PseudoU_synthase"/>
</dbReference>
<dbReference type="PANTHER" id="PTHR21600">
    <property type="entry name" value="MITOCHONDRIAL RNA PSEUDOURIDINE SYNTHASE"/>
    <property type="match status" value="1"/>
</dbReference>
<dbReference type="SUPFAM" id="SSF55120">
    <property type="entry name" value="Pseudouridine synthase"/>
    <property type="match status" value="1"/>
</dbReference>
<dbReference type="PROSITE" id="PS01129">
    <property type="entry name" value="PSI_RLU"/>
    <property type="match status" value="1"/>
</dbReference>
<dbReference type="InterPro" id="IPR006224">
    <property type="entry name" value="PsdUridine_synth_RluA-like_CS"/>
</dbReference>
<gene>
    <name evidence="4" type="ORF">HMPREF9193_00564</name>
</gene>
<evidence type="ECO:0000256" key="1">
    <source>
        <dbReference type="ARBA" id="ARBA00010876"/>
    </source>
</evidence>
<evidence type="ECO:0000259" key="3">
    <source>
        <dbReference type="Pfam" id="PF00849"/>
    </source>
</evidence>
<organism evidence="4 5">
    <name type="scientific">Treponema lecithinolyticum ATCC 700332</name>
    <dbReference type="NCBI Taxonomy" id="1321815"/>
    <lineage>
        <taxon>Bacteria</taxon>
        <taxon>Pseudomonadati</taxon>
        <taxon>Spirochaetota</taxon>
        <taxon>Spirochaetia</taxon>
        <taxon>Spirochaetales</taxon>
        <taxon>Treponemataceae</taxon>
        <taxon>Treponema</taxon>
    </lineage>
</organism>
<sequence length="266" mass="30126">MHKNNCALDILYEDNYIAVVNKSAGLLSVPTGNGSRSYGGPSGQKTALDILEHIRRKRGLVHASFCPAAVHRLDRETSGVMMFALSKRTQKVIMDRWHTMVTSRLYRALAENPHNPSLLNALPESGLIDRPLVKNAFGRSYVPHDSRQTRFENNKKKCRSALPEPYSQSARTHYRIIQRGKNYTLFELELDTGRKNQIRAHLSFLGFPIAGDAAYRAHTDPVHRLCLHARSLAFTHPFTGKHMHFEVREPDEWAQLVSAPCFDGQV</sequence>
<evidence type="ECO:0000313" key="5">
    <source>
        <dbReference type="Proteomes" id="UP000016649"/>
    </source>
</evidence>
<comment type="caution">
    <text evidence="4">The sequence shown here is derived from an EMBL/GenBank/DDBJ whole genome shotgun (WGS) entry which is preliminary data.</text>
</comment>
<dbReference type="PANTHER" id="PTHR21600:SF44">
    <property type="entry name" value="RIBOSOMAL LARGE SUBUNIT PSEUDOURIDINE SYNTHASE D"/>
    <property type="match status" value="1"/>
</dbReference>
<accession>A0ABN0P0L7</accession>
<name>A0ABN0P0L7_TRELE</name>
<proteinExistence type="inferred from homology"/>
<evidence type="ECO:0000256" key="2">
    <source>
        <dbReference type="ARBA" id="ARBA00023235"/>
    </source>
</evidence>
<comment type="similarity">
    <text evidence="1">Belongs to the pseudouridine synthase RluA family.</text>
</comment>